<evidence type="ECO:0000313" key="2">
    <source>
        <dbReference type="Proteomes" id="UP001497382"/>
    </source>
</evidence>
<name>A0AAV2AWW6_9ARAC</name>
<protein>
    <submittedName>
        <fullName evidence="1">Uncharacterized protein</fullName>
    </submittedName>
</protein>
<evidence type="ECO:0000313" key="1">
    <source>
        <dbReference type="EMBL" id="CAL1288155.1"/>
    </source>
</evidence>
<feature type="non-terminal residue" evidence="1">
    <location>
        <position position="103"/>
    </location>
</feature>
<proteinExistence type="predicted"/>
<sequence>MLFSKAAVPKKHNIATQKKVKEKRIMESVSRIKLLSDEISPYYWVMVKYFGKKSISFCKSNFISKNGLFKYVENILKERNILVQKIFDVCEIENEQIIQKLIE</sequence>
<reference evidence="1 2" key="1">
    <citation type="submission" date="2024-04" db="EMBL/GenBank/DDBJ databases">
        <authorList>
            <person name="Rising A."/>
            <person name="Reimegard J."/>
            <person name="Sonavane S."/>
            <person name="Akerstrom W."/>
            <person name="Nylinder S."/>
            <person name="Hedman E."/>
            <person name="Kallberg Y."/>
        </authorList>
    </citation>
    <scope>NUCLEOTIDE SEQUENCE [LARGE SCALE GENOMIC DNA]</scope>
</reference>
<dbReference type="EMBL" id="CAXIEN010000226">
    <property type="protein sequence ID" value="CAL1288155.1"/>
    <property type="molecule type" value="Genomic_DNA"/>
</dbReference>
<comment type="caution">
    <text evidence="1">The sequence shown here is derived from an EMBL/GenBank/DDBJ whole genome shotgun (WGS) entry which is preliminary data.</text>
</comment>
<organism evidence="1 2">
    <name type="scientific">Larinioides sclopetarius</name>
    <dbReference type="NCBI Taxonomy" id="280406"/>
    <lineage>
        <taxon>Eukaryota</taxon>
        <taxon>Metazoa</taxon>
        <taxon>Ecdysozoa</taxon>
        <taxon>Arthropoda</taxon>
        <taxon>Chelicerata</taxon>
        <taxon>Arachnida</taxon>
        <taxon>Araneae</taxon>
        <taxon>Araneomorphae</taxon>
        <taxon>Entelegynae</taxon>
        <taxon>Araneoidea</taxon>
        <taxon>Araneidae</taxon>
        <taxon>Larinioides</taxon>
    </lineage>
</organism>
<keyword evidence="2" id="KW-1185">Reference proteome</keyword>
<gene>
    <name evidence="1" type="ORF">LARSCL_LOCUS15180</name>
</gene>
<accession>A0AAV2AWW6</accession>
<dbReference type="Proteomes" id="UP001497382">
    <property type="component" value="Unassembled WGS sequence"/>
</dbReference>
<dbReference type="AlphaFoldDB" id="A0AAV2AWW6"/>